<reference evidence="2" key="1">
    <citation type="submission" date="2018-06" db="EMBL/GenBank/DDBJ databases">
        <authorList>
            <person name="Zhirakovskaya E."/>
        </authorList>
    </citation>
    <scope>NUCLEOTIDE SEQUENCE</scope>
</reference>
<accession>A0A3B0RBV7</accession>
<organism evidence="2">
    <name type="scientific">hydrothermal vent metagenome</name>
    <dbReference type="NCBI Taxonomy" id="652676"/>
    <lineage>
        <taxon>unclassified sequences</taxon>
        <taxon>metagenomes</taxon>
        <taxon>ecological metagenomes</taxon>
    </lineage>
</organism>
<keyword evidence="1" id="KW-1133">Transmembrane helix</keyword>
<name>A0A3B0RBV7_9ZZZZ</name>
<protein>
    <submittedName>
        <fullName evidence="2">Uncharacterized protein</fullName>
    </submittedName>
</protein>
<dbReference type="AlphaFoldDB" id="A0A3B0RBV7"/>
<dbReference type="EMBL" id="UOED01000048">
    <property type="protein sequence ID" value="VAV89712.1"/>
    <property type="molecule type" value="Genomic_DNA"/>
</dbReference>
<gene>
    <name evidence="2" type="ORF">MNBD_ALPHA02-1976</name>
</gene>
<keyword evidence="1" id="KW-0472">Membrane</keyword>
<evidence type="ECO:0000313" key="2">
    <source>
        <dbReference type="EMBL" id="VAV89712.1"/>
    </source>
</evidence>
<proteinExistence type="predicted"/>
<feature type="transmembrane region" description="Helical" evidence="1">
    <location>
        <begin position="16"/>
        <end position="37"/>
    </location>
</feature>
<evidence type="ECO:0000256" key="1">
    <source>
        <dbReference type="SAM" id="Phobius"/>
    </source>
</evidence>
<keyword evidence="1" id="KW-0812">Transmembrane</keyword>
<sequence length="216" mass="24991">MTMTLCIYISEKYKTAYFHAGFFVCIIAFLLVIAYPAKSMAIDQQLLPSQEEPASNFRLPVDFFNEQARKTLFTTKGDIHLSHKQTLLFSSRVYSMRKYNFLPSFASSLEFHERKSITDFGVIGVIDWPLFQQGKWSFHINGKVSGSQQFAGPAHQRNRWNFEHQIGWNSNYQITNDLQTSIGVYQYRIINNFQSDNPAQSYINSTGGFASLRYQF</sequence>